<keyword evidence="10 11" id="KW-0472">Membrane</keyword>
<evidence type="ECO:0000256" key="10">
    <source>
        <dbReference type="ARBA" id="ARBA00023136"/>
    </source>
</evidence>
<dbReference type="Gene3D" id="3.30.70.270">
    <property type="match status" value="1"/>
</dbReference>
<evidence type="ECO:0000256" key="8">
    <source>
        <dbReference type="ARBA" id="ARBA00022918"/>
    </source>
</evidence>
<evidence type="ECO:0000256" key="5">
    <source>
        <dbReference type="ARBA" id="ARBA00022722"/>
    </source>
</evidence>
<keyword evidence="9 11" id="KW-1133">Transmembrane helix</keyword>
<proteinExistence type="predicted"/>
<accession>A0ABN9M0Z6</accession>
<dbReference type="Pfam" id="PF17917">
    <property type="entry name" value="RT_RNaseH"/>
    <property type="match status" value="1"/>
</dbReference>
<organism evidence="13 14">
    <name type="scientific">Ranitomeya imitator</name>
    <name type="common">mimic poison frog</name>
    <dbReference type="NCBI Taxonomy" id="111125"/>
    <lineage>
        <taxon>Eukaryota</taxon>
        <taxon>Metazoa</taxon>
        <taxon>Chordata</taxon>
        <taxon>Craniata</taxon>
        <taxon>Vertebrata</taxon>
        <taxon>Euteleostomi</taxon>
        <taxon>Amphibia</taxon>
        <taxon>Batrachia</taxon>
        <taxon>Anura</taxon>
        <taxon>Neobatrachia</taxon>
        <taxon>Hyloidea</taxon>
        <taxon>Dendrobatidae</taxon>
        <taxon>Dendrobatinae</taxon>
        <taxon>Ranitomeya</taxon>
    </lineage>
</organism>
<comment type="caution">
    <text evidence="13">The sequence shown here is derived from an EMBL/GenBank/DDBJ whole genome shotgun (WGS) entry which is preliminary data.</text>
</comment>
<evidence type="ECO:0000313" key="13">
    <source>
        <dbReference type="EMBL" id="CAJ0953941.1"/>
    </source>
</evidence>
<keyword evidence="5" id="KW-0540">Nuclease</keyword>
<dbReference type="CDD" id="cd09274">
    <property type="entry name" value="RNase_HI_RT_Ty3"/>
    <property type="match status" value="1"/>
</dbReference>
<dbReference type="InterPro" id="IPR007237">
    <property type="entry name" value="CD20-like"/>
</dbReference>
<sequence>MDPVKVQAIHDWIQPTSVKSLQKFLGFANFYRRFIANFSSVVKPLTDLTKKGADVTNWSSAAVSAFQELKRRFTSAPVLRQPDVSLPFQVEVDASEIGAGAVLSQRNSDGSLMKPCAFFSRKFSPAERNYDVGNRELLAMKWAFEEWRHWLEGAKHRIVVLTDHKNLIYLESAKRLNPRQARWSLFFSRFDFVVSYLPGSKNVKADALSRSFLPDSPGVLEPVGILKEGVILSAISPDLRRVLQEFQADKPDRCPVGKLFVPDRWTSKVISEVHCSVLAGHPGIFGTRDLVAHASGRRERCMMKFFLRPKPCKKRRMRRKTQRLCMRSYLRCALRRRRSATQRKCELSLRHQTERLCLSPHKSDTMNINTVKTENGKVSCETAEGTVVHININQRSSLDCLLDTFRFFRNMRISASGEKTMPSSTPASAAPLGFGVAYFSLGVVSVMLAIIFCVVRIDYAIFYSGAHFWVGFPFIVSGILNLVAYKFPKTFWKTVAFISIVVNLGVSIGGMVVAVGDIQRLYWFGNERVCDNLLKVSTDDYYYRATPPPRYYNGYNSYNYDLSTCKDTFQRFKARPQHPQLWSCSIHTLLLQSCLIYMSLLIMIWGHCLAILYMACKVKSCCRSCKLEKVEKDDELLKPHPSDDIIIA</sequence>
<protein>
    <recommendedName>
        <fullName evidence="12">Reverse transcriptase RNase H-like domain-containing protein</fullName>
    </recommendedName>
</protein>
<evidence type="ECO:0000256" key="7">
    <source>
        <dbReference type="ARBA" id="ARBA00022801"/>
    </source>
</evidence>
<dbReference type="InterPro" id="IPR043128">
    <property type="entry name" value="Rev_trsase/Diguanyl_cyclase"/>
</dbReference>
<dbReference type="Pfam" id="PF04103">
    <property type="entry name" value="CD20"/>
    <property type="match status" value="1"/>
</dbReference>
<dbReference type="Proteomes" id="UP001176940">
    <property type="component" value="Unassembled WGS sequence"/>
</dbReference>
<dbReference type="EMBL" id="CAUEEQ010037434">
    <property type="protein sequence ID" value="CAJ0953941.1"/>
    <property type="molecule type" value="Genomic_DNA"/>
</dbReference>
<evidence type="ECO:0000256" key="11">
    <source>
        <dbReference type="SAM" id="Phobius"/>
    </source>
</evidence>
<keyword evidence="8" id="KW-0695">RNA-directed DNA polymerase</keyword>
<evidence type="ECO:0000256" key="3">
    <source>
        <dbReference type="ARBA" id="ARBA00022692"/>
    </source>
</evidence>
<feature type="transmembrane region" description="Helical" evidence="11">
    <location>
        <begin position="432"/>
        <end position="454"/>
    </location>
</feature>
<dbReference type="InterPro" id="IPR041373">
    <property type="entry name" value="RT_RNaseH"/>
</dbReference>
<comment type="subcellular location">
    <subcellularLocation>
        <location evidence="1">Membrane</location>
        <topology evidence="1">Multi-pass membrane protein</topology>
    </subcellularLocation>
</comment>
<dbReference type="PANTHER" id="PTHR34072:SF42">
    <property type="entry name" value="INTEGRASE CATALYTIC DOMAIN-CONTAINING PROTEIN"/>
    <property type="match status" value="1"/>
</dbReference>
<reference evidence="13" key="1">
    <citation type="submission" date="2023-07" db="EMBL/GenBank/DDBJ databases">
        <authorList>
            <person name="Stuckert A."/>
        </authorList>
    </citation>
    <scope>NUCLEOTIDE SEQUENCE</scope>
</reference>
<evidence type="ECO:0000256" key="4">
    <source>
        <dbReference type="ARBA" id="ARBA00022695"/>
    </source>
</evidence>
<keyword evidence="14" id="KW-1185">Reference proteome</keyword>
<evidence type="ECO:0000256" key="1">
    <source>
        <dbReference type="ARBA" id="ARBA00004141"/>
    </source>
</evidence>
<evidence type="ECO:0000256" key="6">
    <source>
        <dbReference type="ARBA" id="ARBA00022759"/>
    </source>
</evidence>
<feature type="transmembrane region" description="Helical" evidence="11">
    <location>
        <begin position="491"/>
        <end position="515"/>
    </location>
</feature>
<keyword evidence="3 11" id="KW-0812">Transmembrane</keyword>
<evidence type="ECO:0000259" key="12">
    <source>
        <dbReference type="Pfam" id="PF17917"/>
    </source>
</evidence>
<name>A0ABN9M0Z6_9NEOB</name>
<keyword evidence="6" id="KW-0255">Endonuclease</keyword>
<feature type="transmembrane region" description="Helical" evidence="11">
    <location>
        <begin position="466"/>
        <end position="485"/>
    </location>
</feature>
<keyword evidence="2" id="KW-0808">Transferase</keyword>
<gene>
    <name evidence="13" type="ORF">RIMI_LOCUS14492456</name>
</gene>
<dbReference type="PANTHER" id="PTHR34072">
    <property type="entry name" value="ENZYMATIC POLYPROTEIN-RELATED"/>
    <property type="match status" value="1"/>
</dbReference>
<keyword evidence="4" id="KW-0548">Nucleotidyltransferase</keyword>
<evidence type="ECO:0000313" key="14">
    <source>
        <dbReference type="Proteomes" id="UP001176940"/>
    </source>
</evidence>
<evidence type="ECO:0000256" key="2">
    <source>
        <dbReference type="ARBA" id="ARBA00022679"/>
    </source>
</evidence>
<evidence type="ECO:0000256" key="9">
    <source>
        <dbReference type="ARBA" id="ARBA00022989"/>
    </source>
</evidence>
<dbReference type="SUPFAM" id="SSF56672">
    <property type="entry name" value="DNA/RNA polymerases"/>
    <property type="match status" value="1"/>
</dbReference>
<feature type="transmembrane region" description="Helical" evidence="11">
    <location>
        <begin position="595"/>
        <end position="615"/>
    </location>
</feature>
<dbReference type="InterPro" id="IPR043502">
    <property type="entry name" value="DNA/RNA_pol_sf"/>
</dbReference>
<keyword evidence="7" id="KW-0378">Hydrolase</keyword>
<feature type="domain" description="Reverse transcriptase RNase H-like" evidence="12">
    <location>
        <begin position="83"/>
        <end position="190"/>
    </location>
</feature>